<evidence type="ECO:0000313" key="1">
    <source>
        <dbReference type="EMBL" id="EHR79428.1"/>
    </source>
</evidence>
<dbReference type="HOGENOM" id="CLU_1599101_0_0_2"/>
<dbReference type="KEGG" id="tlt:OCC_08040"/>
<accession>H3ZKJ6</accession>
<dbReference type="Proteomes" id="UP000015502">
    <property type="component" value="Chromosome"/>
</dbReference>
<dbReference type="PaxDb" id="523849-OCC_08040"/>
<sequence>MKKKRVLLLCFLFILLTGILYFYFDHSRSQKGNISWSNDCDGLVEYHVLEGMSSPITNWEKVNDAFISIKNGSAFIMVDEITNLELVMCSYSGGELYLKFKGSGERRVVATTLPSGEEINATIPLLGYTSIFKVTPKVKAEKIIVYIYGDINYTIAIPLNRQKAET</sequence>
<dbReference type="STRING" id="523849.OCC_08040"/>
<gene>
    <name evidence="1" type="ORF">OCC_08040</name>
</gene>
<reference evidence="1 2" key="1">
    <citation type="journal article" date="2012" name="J. Bacteriol.">
        <title>Genome sequence of the model hyperthermophilic archaeon Thermococcus litoralis NS-C.</title>
        <authorList>
            <person name="Gardner A.F."/>
            <person name="Kumar S."/>
            <person name="Perler F.B."/>
        </authorList>
    </citation>
    <scope>NUCLEOTIDE SEQUENCE [LARGE SCALE GENOMIC DNA]</scope>
    <source>
        <strain evidence="2">ATCC 51850 / DSM 5473 / JCM 8560 / NS-C</strain>
    </source>
</reference>
<dbReference type="EMBL" id="CP006670">
    <property type="protein sequence ID" value="EHR79428.1"/>
    <property type="molecule type" value="Genomic_DNA"/>
</dbReference>
<organism evidence="1 2">
    <name type="scientific">Thermococcus litoralis (strain ATCC 51850 / DSM 5473 / JCM 8560 / NS-C)</name>
    <dbReference type="NCBI Taxonomy" id="523849"/>
    <lineage>
        <taxon>Archaea</taxon>
        <taxon>Methanobacteriati</taxon>
        <taxon>Methanobacteriota</taxon>
        <taxon>Thermococci</taxon>
        <taxon>Thermococcales</taxon>
        <taxon>Thermococcaceae</taxon>
        <taxon>Thermococcus</taxon>
    </lineage>
</organism>
<name>H3ZKJ6_THELN</name>
<proteinExistence type="predicted"/>
<keyword evidence="2" id="KW-1185">Reference proteome</keyword>
<dbReference type="AlphaFoldDB" id="H3ZKJ6"/>
<evidence type="ECO:0000313" key="2">
    <source>
        <dbReference type="Proteomes" id="UP000015502"/>
    </source>
</evidence>
<protein>
    <submittedName>
        <fullName evidence="1">Uncharacterized protein</fullName>
    </submittedName>
</protein>